<accession>A0A1I4PCC0</accession>
<dbReference type="InterPro" id="IPR021363">
    <property type="entry name" value="DUF2835"/>
</dbReference>
<sequence>MPRYHLHLEISREAFLQYYSGAAAAVVARSAEGPRVRFPASALRPFVGHDGINGRFVLTVDEHNRLQSLDRVD</sequence>
<dbReference type="OrthoDB" id="5600793at2"/>
<organism evidence="1 2">
    <name type="scientific">Ectothiorhodospira mobilis</name>
    <dbReference type="NCBI Taxonomy" id="195064"/>
    <lineage>
        <taxon>Bacteria</taxon>
        <taxon>Pseudomonadati</taxon>
        <taxon>Pseudomonadota</taxon>
        <taxon>Gammaproteobacteria</taxon>
        <taxon>Chromatiales</taxon>
        <taxon>Ectothiorhodospiraceae</taxon>
        <taxon>Ectothiorhodospira</taxon>
    </lineage>
</organism>
<dbReference type="STRING" id="195064.SAMN05421721_101172"/>
<dbReference type="RefSeq" id="WP_090483304.1">
    <property type="nucleotide sequence ID" value="NZ_FOUO01000001.1"/>
</dbReference>
<protein>
    <recommendedName>
        <fullName evidence="3">DUF2835 domain-containing protein</fullName>
    </recommendedName>
</protein>
<dbReference type="AlphaFoldDB" id="A0A1I4PCC0"/>
<dbReference type="EMBL" id="FOUO01000001">
    <property type="protein sequence ID" value="SFM25484.1"/>
    <property type="molecule type" value="Genomic_DNA"/>
</dbReference>
<evidence type="ECO:0000313" key="1">
    <source>
        <dbReference type="EMBL" id="SFM25484.1"/>
    </source>
</evidence>
<keyword evidence="2" id="KW-1185">Reference proteome</keyword>
<reference evidence="1 2" key="1">
    <citation type="submission" date="2016-10" db="EMBL/GenBank/DDBJ databases">
        <authorList>
            <person name="de Groot N.N."/>
        </authorList>
    </citation>
    <scope>NUCLEOTIDE SEQUENCE [LARGE SCALE GENOMIC DNA]</scope>
    <source>
        <strain evidence="1 2">DSM 4180</strain>
    </source>
</reference>
<evidence type="ECO:0008006" key="3">
    <source>
        <dbReference type="Google" id="ProtNLM"/>
    </source>
</evidence>
<gene>
    <name evidence="1" type="ORF">SAMN05421721_101172</name>
</gene>
<name>A0A1I4PCC0_ECTMO</name>
<dbReference type="Proteomes" id="UP000199556">
    <property type="component" value="Unassembled WGS sequence"/>
</dbReference>
<evidence type="ECO:0000313" key="2">
    <source>
        <dbReference type="Proteomes" id="UP000199556"/>
    </source>
</evidence>
<proteinExistence type="predicted"/>
<dbReference type="Pfam" id="PF11197">
    <property type="entry name" value="DUF2835"/>
    <property type="match status" value="1"/>
</dbReference>